<evidence type="ECO:0000259" key="4">
    <source>
        <dbReference type="SMART" id="SM00912"/>
    </source>
</evidence>
<dbReference type="PANTHER" id="PTHR12338:SF8">
    <property type="entry name" value="HEME_HEMOPEXIN-BINDING PROTEIN"/>
    <property type="match status" value="1"/>
</dbReference>
<dbReference type="InterPro" id="IPR050909">
    <property type="entry name" value="Bact_Autotransporter_VF"/>
</dbReference>
<keyword evidence="2" id="KW-0964">Secreted</keyword>
<evidence type="ECO:0000256" key="3">
    <source>
        <dbReference type="ARBA" id="ARBA00022729"/>
    </source>
</evidence>
<dbReference type="RefSeq" id="WP_267845176.1">
    <property type="nucleotide sequence ID" value="NZ_JAPMXC010000001.1"/>
</dbReference>
<dbReference type="Proteomes" id="UP001082899">
    <property type="component" value="Unassembled WGS sequence"/>
</dbReference>
<keyword evidence="3" id="KW-0732">Signal</keyword>
<evidence type="ECO:0000313" key="5">
    <source>
        <dbReference type="EMBL" id="MCY0385988.1"/>
    </source>
</evidence>
<sequence>MSLSLRSSFRWAGIPLPASRPPVPCRLRRAPHAVRAWVFGAWLVCGPAHALAPFALPEGEHVREGAVAITRDPGGMRLDQTSEHAIIDWRSFDIGRRTTVQVRQNSPQSMLLNRVTGMTVSELAGGLAADGRIYLVNPNGITITPQGTVDAAAFVASTLDIGNAAFLSGATRFGVTRPAFGTLMHAGRITAKEGGLVALLGHRIEQSGAIMAPRGRVGLGAGARATITTDGDTLLVMTPAAERRESERAAILLSGTIDADGGLVQISAPLSTVLRPATDEAVNLSGMTRARTHAARPGKILIEGEGGTVRLSGMLNASGSAVSGAGSDAEIAGHVVGGTVEVNGLRVMAQGGDIDVSGERGGGCVALTARPLGGNGHARSDDDRVHDPLLFVDDTTTLNASATRHGPGGELKLLSAGKVVFLGRAQARGAASETTQTPHAAASASGQ</sequence>
<dbReference type="EMBL" id="JAPMXC010000001">
    <property type="protein sequence ID" value="MCY0385988.1"/>
    <property type="molecule type" value="Genomic_DNA"/>
</dbReference>
<reference evidence="5" key="1">
    <citation type="submission" date="2022-11" db="EMBL/GenBank/DDBJ databases">
        <title>Robbsia betulipollinis sp. nov., isolated from pollen of birch (Betula pendula).</title>
        <authorList>
            <person name="Shi H."/>
            <person name="Ambika Manirajan B."/>
            <person name="Ratering S."/>
            <person name="Geissler-Plaum R."/>
            <person name="Schnell S."/>
        </authorList>
    </citation>
    <scope>NUCLEOTIDE SEQUENCE</scope>
    <source>
        <strain evidence="5">Bb-Pol-6</strain>
    </source>
</reference>
<evidence type="ECO:0000256" key="2">
    <source>
        <dbReference type="ARBA" id="ARBA00022525"/>
    </source>
</evidence>
<dbReference type="SMART" id="SM00912">
    <property type="entry name" value="Haemagg_act"/>
    <property type="match status" value="1"/>
</dbReference>
<dbReference type="PANTHER" id="PTHR12338">
    <property type="entry name" value="AUTOTRANSPORTER"/>
    <property type="match status" value="1"/>
</dbReference>
<comment type="caution">
    <text evidence="5">The sequence shown here is derived from an EMBL/GenBank/DDBJ whole genome shotgun (WGS) entry which is preliminary data.</text>
</comment>
<feature type="domain" description="Filamentous haemagglutinin FhaB/tRNA nuclease CdiA-like TPS" evidence="4">
    <location>
        <begin position="53"/>
        <end position="165"/>
    </location>
</feature>
<organism evidence="5 6">
    <name type="scientific">Robbsia betulipollinis</name>
    <dbReference type="NCBI Taxonomy" id="2981849"/>
    <lineage>
        <taxon>Bacteria</taxon>
        <taxon>Pseudomonadati</taxon>
        <taxon>Pseudomonadota</taxon>
        <taxon>Betaproteobacteria</taxon>
        <taxon>Burkholderiales</taxon>
        <taxon>Burkholderiaceae</taxon>
        <taxon>Robbsia</taxon>
    </lineage>
</organism>
<dbReference type="NCBIfam" id="TIGR01901">
    <property type="entry name" value="adhes_NPXG"/>
    <property type="match status" value="1"/>
</dbReference>
<accession>A0ABT3ZHJ3</accession>
<dbReference type="InterPro" id="IPR008638">
    <property type="entry name" value="FhaB/CdiA-like_TPS"/>
</dbReference>
<proteinExistence type="predicted"/>
<name>A0ABT3ZHJ3_9BURK</name>
<dbReference type="Gene3D" id="2.160.20.10">
    <property type="entry name" value="Single-stranded right-handed beta-helix, Pectin lyase-like"/>
    <property type="match status" value="1"/>
</dbReference>
<dbReference type="Pfam" id="PF05860">
    <property type="entry name" value="TPS"/>
    <property type="match status" value="1"/>
</dbReference>
<dbReference type="InterPro" id="IPR011050">
    <property type="entry name" value="Pectin_lyase_fold/virulence"/>
</dbReference>
<comment type="subcellular location">
    <subcellularLocation>
        <location evidence="1">Secreted</location>
    </subcellularLocation>
</comment>
<evidence type="ECO:0000256" key="1">
    <source>
        <dbReference type="ARBA" id="ARBA00004613"/>
    </source>
</evidence>
<gene>
    <name evidence="5" type="ORF">OVY01_01755</name>
</gene>
<dbReference type="SUPFAM" id="SSF51126">
    <property type="entry name" value="Pectin lyase-like"/>
    <property type="match status" value="1"/>
</dbReference>
<protein>
    <submittedName>
        <fullName evidence="5">Filamentous hemagglutinin N-terminal domain-containing protein</fullName>
    </submittedName>
</protein>
<dbReference type="InterPro" id="IPR012334">
    <property type="entry name" value="Pectin_lyas_fold"/>
</dbReference>
<evidence type="ECO:0000313" key="6">
    <source>
        <dbReference type="Proteomes" id="UP001082899"/>
    </source>
</evidence>
<keyword evidence="6" id="KW-1185">Reference proteome</keyword>